<proteinExistence type="predicted"/>
<evidence type="ECO:0000313" key="2">
    <source>
        <dbReference type="EMBL" id="TEB36385.1"/>
    </source>
</evidence>
<keyword evidence="1" id="KW-1133">Transmembrane helix</keyword>
<dbReference type="GO" id="GO:0009306">
    <property type="term" value="P:protein secretion"/>
    <property type="evidence" value="ECO:0007669"/>
    <property type="project" value="InterPro"/>
</dbReference>
<sequence length="66" mass="7510">MVSMPPVLLSRALDTFLGLGTGFFAYYLYETHPRTAPSADERLSELLRWKYAQYQARKQGQPNVSA</sequence>
<keyword evidence="1" id="KW-0472">Membrane</keyword>
<keyword evidence="3" id="KW-1185">Reference proteome</keyword>
<dbReference type="InterPro" id="IPR024242">
    <property type="entry name" value="NCE101"/>
</dbReference>
<dbReference type="Pfam" id="PF11654">
    <property type="entry name" value="NCE101"/>
    <property type="match status" value="1"/>
</dbReference>
<organism evidence="2 3">
    <name type="scientific">Coprinellus micaceus</name>
    <name type="common">Glistening ink-cap mushroom</name>
    <name type="synonym">Coprinus micaceus</name>
    <dbReference type="NCBI Taxonomy" id="71717"/>
    <lineage>
        <taxon>Eukaryota</taxon>
        <taxon>Fungi</taxon>
        <taxon>Dikarya</taxon>
        <taxon>Basidiomycota</taxon>
        <taxon>Agaricomycotina</taxon>
        <taxon>Agaricomycetes</taxon>
        <taxon>Agaricomycetidae</taxon>
        <taxon>Agaricales</taxon>
        <taxon>Agaricineae</taxon>
        <taxon>Psathyrellaceae</taxon>
        <taxon>Coprinellus</taxon>
    </lineage>
</organism>
<feature type="transmembrane region" description="Helical" evidence="1">
    <location>
        <begin position="12"/>
        <end position="29"/>
    </location>
</feature>
<protein>
    <recommendedName>
        <fullName evidence="4">Non-classical export protein 1</fullName>
    </recommendedName>
</protein>
<dbReference type="OrthoDB" id="2155101at2759"/>
<reference evidence="2 3" key="1">
    <citation type="journal article" date="2019" name="Nat. Ecol. Evol.">
        <title>Megaphylogeny resolves global patterns of mushroom evolution.</title>
        <authorList>
            <person name="Varga T."/>
            <person name="Krizsan K."/>
            <person name="Foldi C."/>
            <person name="Dima B."/>
            <person name="Sanchez-Garcia M."/>
            <person name="Sanchez-Ramirez S."/>
            <person name="Szollosi G.J."/>
            <person name="Szarkandi J.G."/>
            <person name="Papp V."/>
            <person name="Albert L."/>
            <person name="Andreopoulos W."/>
            <person name="Angelini C."/>
            <person name="Antonin V."/>
            <person name="Barry K.W."/>
            <person name="Bougher N.L."/>
            <person name="Buchanan P."/>
            <person name="Buyck B."/>
            <person name="Bense V."/>
            <person name="Catcheside P."/>
            <person name="Chovatia M."/>
            <person name="Cooper J."/>
            <person name="Damon W."/>
            <person name="Desjardin D."/>
            <person name="Finy P."/>
            <person name="Geml J."/>
            <person name="Haridas S."/>
            <person name="Hughes K."/>
            <person name="Justo A."/>
            <person name="Karasinski D."/>
            <person name="Kautmanova I."/>
            <person name="Kiss B."/>
            <person name="Kocsube S."/>
            <person name="Kotiranta H."/>
            <person name="LaButti K.M."/>
            <person name="Lechner B.E."/>
            <person name="Liimatainen K."/>
            <person name="Lipzen A."/>
            <person name="Lukacs Z."/>
            <person name="Mihaltcheva S."/>
            <person name="Morgado L.N."/>
            <person name="Niskanen T."/>
            <person name="Noordeloos M.E."/>
            <person name="Ohm R.A."/>
            <person name="Ortiz-Santana B."/>
            <person name="Ovrebo C."/>
            <person name="Racz N."/>
            <person name="Riley R."/>
            <person name="Savchenko A."/>
            <person name="Shiryaev A."/>
            <person name="Soop K."/>
            <person name="Spirin V."/>
            <person name="Szebenyi C."/>
            <person name="Tomsovsky M."/>
            <person name="Tulloss R.E."/>
            <person name="Uehling J."/>
            <person name="Grigoriev I.V."/>
            <person name="Vagvolgyi C."/>
            <person name="Papp T."/>
            <person name="Martin F.M."/>
            <person name="Miettinen O."/>
            <person name="Hibbett D.S."/>
            <person name="Nagy L.G."/>
        </authorList>
    </citation>
    <scope>NUCLEOTIDE SEQUENCE [LARGE SCALE GENOMIC DNA]</scope>
    <source>
        <strain evidence="2 3">FP101781</strain>
    </source>
</reference>
<evidence type="ECO:0000313" key="3">
    <source>
        <dbReference type="Proteomes" id="UP000298030"/>
    </source>
</evidence>
<dbReference type="STRING" id="71717.A0A4Y7TQC5"/>
<evidence type="ECO:0008006" key="4">
    <source>
        <dbReference type="Google" id="ProtNLM"/>
    </source>
</evidence>
<dbReference type="EMBL" id="QPFP01000006">
    <property type="protein sequence ID" value="TEB36385.1"/>
    <property type="molecule type" value="Genomic_DNA"/>
</dbReference>
<gene>
    <name evidence="2" type="ORF">FA13DRAFT_1727978</name>
</gene>
<name>A0A4Y7TQC5_COPMI</name>
<accession>A0A4Y7TQC5</accession>
<dbReference type="Proteomes" id="UP000298030">
    <property type="component" value="Unassembled WGS sequence"/>
</dbReference>
<dbReference type="AlphaFoldDB" id="A0A4Y7TQC5"/>
<comment type="caution">
    <text evidence="2">The sequence shown here is derived from an EMBL/GenBank/DDBJ whole genome shotgun (WGS) entry which is preliminary data.</text>
</comment>
<keyword evidence="1" id="KW-0812">Transmembrane</keyword>
<evidence type="ECO:0000256" key="1">
    <source>
        <dbReference type="SAM" id="Phobius"/>
    </source>
</evidence>